<evidence type="ECO:0000256" key="7">
    <source>
        <dbReference type="SAM" id="Phobius"/>
    </source>
</evidence>
<feature type="non-terminal residue" evidence="10">
    <location>
        <position position="433"/>
    </location>
</feature>
<dbReference type="InterPro" id="IPR001516">
    <property type="entry name" value="Proton_antipo_N"/>
</dbReference>
<feature type="transmembrane region" description="Helical" evidence="7">
    <location>
        <begin position="137"/>
        <end position="161"/>
    </location>
</feature>
<feature type="transmembrane region" description="Helical" evidence="7">
    <location>
        <begin position="396"/>
        <end position="418"/>
    </location>
</feature>
<evidence type="ECO:0000256" key="3">
    <source>
        <dbReference type="ARBA" id="ARBA00022989"/>
    </source>
</evidence>
<reference evidence="10 11" key="1">
    <citation type="submission" date="2019-08" db="EMBL/GenBank/DDBJ databases">
        <title>100 year-old enigma solved: identification of Planctomyces bekefii, the type genus and species of the phylum Planctomycetes.</title>
        <authorList>
            <person name="Svetlana D.N."/>
            <person name="Overmann J."/>
        </authorList>
    </citation>
    <scope>NUCLEOTIDE SEQUENCE [LARGE SCALE GENOMIC DNA]</scope>
    <source>
        <strain evidence="10">Phe10_nw2017</strain>
    </source>
</reference>
<dbReference type="PANTHER" id="PTHR42829:SF2">
    <property type="entry name" value="NADH-UBIQUINONE OXIDOREDUCTASE CHAIN 5"/>
    <property type="match status" value="1"/>
</dbReference>
<evidence type="ECO:0000256" key="6">
    <source>
        <dbReference type="SAM" id="MobiDB-lite"/>
    </source>
</evidence>
<evidence type="ECO:0000313" key="10">
    <source>
        <dbReference type="EMBL" id="TWW08703.1"/>
    </source>
</evidence>
<organism evidence="10 11">
    <name type="scientific">Planctomyces bekefii</name>
    <dbReference type="NCBI Taxonomy" id="1653850"/>
    <lineage>
        <taxon>Bacteria</taxon>
        <taxon>Pseudomonadati</taxon>
        <taxon>Planctomycetota</taxon>
        <taxon>Planctomycetia</taxon>
        <taxon>Planctomycetales</taxon>
        <taxon>Planctomycetaceae</taxon>
        <taxon>Planctomyces</taxon>
    </lineage>
</organism>
<protein>
    <submittedName>
        <fullName evidence="10">NADH-quinone oxidoreductase subunit L</fullName>
    </submittedName>
</protein>
<sequence length="433" mass="46926">MVGETLRNLLLIAWLLPLCGFAVEIFGGFWGSRRSRVAAWLAVGCIATGFVCSASALTVWGNSNGWSVLHHADHAHAESGEKPAEAHAETHAAATADQHKAEDQAHGGAEATKATTVFSGTFYRLATFGGLDLSLDYYIDSLTLVMFTMVTFIATCIHLFAMGYMSEELTEEYVDHHAHLRNGHHVHRPGRFYRFFAFLSLFCFSMLGLVLAGNIFQVFIFWELVGICSFLLIGFYTERKSASTAANKAFIMNRVGDFGFLIGLMVLWTYFGTFKFADTVDAEGHVVQAGLFQMLPRGADGNVIMNAENGEVQIGSATVANPPNRHATIPYALLVLAGLGVFAGCIGKSAQFPLQTWLPDAMEGPTPVSALVHSATMVAAGVYLTGRFYPMFVQEVLLTIAYIGCITAFVAATIAIVATDIKKVLAYSTISQL</sequence>
<keyword evidence="3 7" id="KW-1133">Transmembrane helix</keyword>
<accession>A0A5C6M3C6</accession>
<dbReference type="InterPro" id="IPR001750">
    <property type="entry name" value="ND/Mrp_TM"/>
</dbReference>
<dbReference type="EMBL" id="SRHE01000542">
    <property type="protein sequence ID" value="TWW08703.1"/>
    <property type="molecule type" value="Genomic_DNA"/>
</dbReference>
<feature type="transmembrane region" description="Helical" evidence="7">
    <location>
        <begin position="192"/>
        <end position="213"/>
    </location>
</feature>
<feature type="transmembrane region" description="Helical" evidence="7">
    <location>
        <begin position="329"/>
        <end position="347"/>
    </location>
</feature>
<proteinExistence type="predicted"/>
<evidence type="ECO:0000256" key="5">
    <source>
        <dbReference type="RuleBase" id="RU000320"/>
    </source>
</evidence>
<evidence type="ECO:0000259" key="9">
    <source>
        <dbReference type="Pfam" id="PF00662"/>
    </source>
</evidence>
<comment type="subcellular location">
    <subcellularLocation>
        <location evidence="1">Endomembrane system</location>
        <topology evidence="1">Multi-pass membrane protein</topology>
    </subcellularLocation>
    <subcellularLocation>
        <location evidence="5">Membrane</location>
        <topology evidence="5">Multi-pass membrane protein</topology>
    </subcellularLocation>
</comment>
<comment type="caution">
    <text evidence="10">The sequence shown here is derived from an EMBL/GenBank/DDBJ whole genome shotgun (WGS) entry which is preliminary data.</text>
</comment>
<dbReference type="GO" id="GO:0012505">
    <property type="term" value="C:endomembrane system"/>
    <property type="evidence" value="ECO:0007669"/>
    <property type="project" value="UniProtKB-SubCell"/>
</dbReference>
<feature type="domain" description="NADH:quinone oxidoreductase/Mrp antiporter transmembrane" evidence="8">
    <location>
        <begin position="212"/>
        <end position="433"/>
    </location>
</feature>
<dbReference type="AlphaFoldDB" id="A0A5C6M3C6"/>
<feature type="compositionally biased region" description="Basic and acidic residues" evidence="6">
    <location>
        <begin position="79"/>
        <end position="90"/>
    </location>
</feature>
<keyword evidence="4 7" id="KW-0472">Membrane</keyword>
<feature type="transmembrane region" description="Helical" evidence="7">
    <location>
        <begin position="37"/>
        <end position="60"/>
    </location>
</feature>
<dbReference type="PANTHER" id="PTHR42829">
    <property type="entry name" value="NADH-UBIQUINONE OXIDOREDUCTASE CHAIN 5"/>
    <property type="match status" value="1"/>
</dbReference>
<dbReference type="Proteomes" id="UP000321083">
    <property type="component" value="Unassembled WGS sequence"/>
</dbReference>
<evidence type="ECO:0000256" key="4">
    <source>
        <dbReference type="ARBA" id="ARBA00023136"/>
    </source>
</evidence>
<evidence type="ECO:0000313" key="11">
    <source>
        <dbReference type="Proteomes" id="UP000321083"/>
    </source>
</evidence>
<dbReference type="GO" id="GO:0016020">
    <property type="term" value="C:membrane"/>
    <property type="evidence" value="ECO:0007669"/>
    <property type="project" value="UniProtKB-SubCell"/>
</dbReference>
<feature type="transmembrane region" description="Helical" evidence="7">
    <location>
        <begin position="219"/>
        <end position="237"/>
    </location>
</feature>
<keyword evidence="2 5" id="KW-0812">Transmembrane</keyword>
<dbReference type="GO" id="GO:0015990">
    <property type="term" value="P:electron transport coupled proton transport"/>
    <property type="evidence" value="ECO:0007669"/>
    <property type="project" value="TreeGrafter"/>
</dbReference>
<dbReference type="Pfam" id="PF00361">
    <property type="entry name" value="Proton_antipo_M"/>
    <property type="match status" value="1"/>
</dbReference>
<feature type="transmembrane region" description="Helical" evidence="7">
    <location>
        <begin position="368"/>
        <end position="390"/>
    </location>
</feature>
<feature type="transmembrane region" description="Helical" evidence="7">
    <location>
        <begin position="12"/>
        <end position="30"/>
    </location>
</feature>
<gene>
    <name evidence="10" type="ORF">E3A20_21690</name>
</gene>
<keyword evidence="11" id="KW-1185">Reference proteome</keyword>
<evidence type="ECO:0000259" key="8">
    <source>
        <dbReference type="Pfam" id="PF00361"/>
    </source>
</evidence>
<feature type="domain" description="NADH-Ubiquinone oxidoreductase (complex I) chain 5 N-terminal" evidence="9">
    <location>
        <begin position="127"/>
        <end position="168"/>
    </location>
</feature>
<evidence type="ECO:0000256" key="1">
    <source>
        <dbReference type="ARBA" id="ARBA00004127"/>
    </source>
</evidence>
<feature type="transmembrane region" description="Helical" evidence="7">
    <location>
        <begin position="258"/>
        <end position="277"/>
    </location>
</feature>
<dbReference type="GO" id="GO:0008137">
    <property type="term" value="F:NADH dehydrogenase (ubiquinone) activity"/>
    <property type="evidence" value="ECO:0007669"/>
    <property type="project" value="InterPro"/>
</dbReference>
<feature type="region of interest" description="Disordered" evidence="6">
    <location>
        <begin position="79"/>
        <end position="106"/>
    </location>
</feature>
<dbReference type="InterPro" id="IPR003945">
    <property type="entry name" value="NU5C-like"/>
</dbReference>
<dbReference type="GO" id="GO:0003954">
    <property type="term" value="F:NADH dehydrogenase activity"/>
    <property type="evidence" value="ECO:0007669"/>
    <property type="project" value="TreeGrafter"/>
</dbReference>
<reference evidence="10 11" key="2">
    <citation type="submission" date="2019-08" db="EMBL/GenBank/DDBJ databases">
        <authorList>
            <person name="Henke P."/>
        </authorList>
    </citation>
    <scope>NUCLEOTIDE SEQUENCE [LARGE SCALE GENOMIC DNA]</scope>
    <source>
        <strain evidence="10">Phe10_nw2017</strain>
    </source>
</reference>
<evidence type="ECO:0000256" key="2">
    <source>
        <dbReference type="ARBA" id="ARBA00022692"/>
    </source>
</evidence>
<name>A0A5C6M3C6_9PLAN</name>
<dbReference type="Pfam" id="PF00662">
    <property type="entry name" value="Proton_antipo_N"/>
    <property type="match status" value="1"/>
</dbReference>
<dbReference type="GO" id="GO:0042773">
    <property type="term" value="P:ATP synthesis coupled electron transport"/>
    <property type="evidence" value="ECO:0007669"/>
    <property type="project" value="InterPro"/>
</dbReference>